<accession>G4N4N2</accession>
<dbReference type="AlphaFoldDB" id="G4N4N2"/>
<dbReference type="VEuPathDB" id="FungiDB:MGG_16735"/>
<sequence>MQLFWYLSFRSDKQHARTPCDTYVTFQQSSIRRIVSAIRSEPNGRVTRKHGWGKPSSALRHPTCPELRYHRWCRHKSPDDGTLDIGPLTISQYLQEAELLWLKGQRRKEVGGRMVQVSLKSYYCTWSVLNLLLTLPLYLHALQVSKSKLS</sequence>
<dbReference type="InParanoid" id="G4N4N2"/>
<proteinExistence type="predicted"/>
<evidence type="ECO:0000313" key="2">
    <source>
        <dbReference type="Proteomes" id="UP000009058"/>
    </source>
</evidence>
<dbReference type="Proteomes" id="UP000009058">
    <property type="component" value="Chromosome 3"/>
</dbReference>
<dbReference type="HOGENOM" id="CLU_1740907_0_0_1"/>
<evidence type="ECO:0000313" key="1">
    <source>
        <dbReference type="EMBL" id="EHA52047.1"/>
    </source>
</evidence>
<keyword evidence="2" id="KW-1185">Reference proteome</keyword>
<reference key="2">
    <citation type="submission" date="2011-05" db="EMBL/GenBank/DDBJ databases">
        <title>The Genome Sequence of Magnaporthe oryzae 70-15.</title>
        <authorList>
            <consortium name="The Broad Institute Genome Sequencing Platform"/>
            <person name="Ma L.-J."/>
            <person name="Dead R."/>
            <person name="Young S.K."/>
            <person name="Zeng Q."/>
            <person name="Gargeya S."/>
            <person name="Fitzgerald M."/>
            <person name="Haas B."/>
            <person name="Abouelleil A."/>
            <person name="Alvarado L."/>
            <person name="Arachchi H.M."/>
            <person name="Berlin A."/>
            <person name="Brown A."/>
            <person name="Chapman S.B."/>
            <person name="Chen Z."/>
            <person name="Dunbar C."/>
            <person name="Freedman E."/>
            <person name="Gearin G."/>
            <person name="Gellesch M."/>
            <person name="Goldberg J."/>
            <person name="Griggs A."/>
            <person name="Gujja S."/>
            <person name="Heiman D."/>
            <person name="Howarth C."/>
            <person name="Larson L."/>
            <person name="Lui A."/>
            <person name="MacDonald P.J.P."/>
            <person name="Mehta T."/>
            <person name="Montmayeur A."/>
            <person name="Murphy C."/>
            <person name="Neiman D."/>
            <person name="Pearson M."/>
            <person name="Priest M."/>
            <person name="Roberts A."/>
            <person name="Saif S."/>
            <person name="Shea T."/>
            <person name="Shenoy N."/>
            <person name="Sisk P."/>
            <person name="Stolte C."/>
            <person name="Sykes S."/>
            <person name="Yandava C."/>
            <person name="Wortman J."/>
            <person name="Nusbaum C."/>
            <person name="Birren B."/>
        </authorList>
    </citation>
    <scope>NUCLEOTIDE SEQUENCE</scope>
    <source>
        <strain>70-15</strain>
    </source>
</reference>
<dbReference type="EMBL" id="CM001233">
    <property type="protein sequence ID" value="EHA52047.1"/>
    <property type="molecule type" value="Genomic_DNA"/>
</dbReference>
<organism evidence="1 2">
    <name type="scientific">Pyricularia oryzae (strain 70-15 / ATCC MYA-4617 / FGSC 8958)</name>
    <name type="common">Rice blast fungus</name>
    <name type="synonym">Magnaporthe oryzae</name>
    <dbReference type="NCBI Taxonomy" id="242507"/>
    <lineage>
        <taxon>Eukaryota</taxon>
        <taxon>Fungi</taxon>
        <taxon>Dikarya</taxon>
        <taxon>Ascomycota</taxon>
        <taxon>Pezizomycotina</taxon>
        <taxon>Sordariomycetes</taxon>
        <taxon>Sordariomycetidae</taxon>
        <taxon>Magnaporthales</taxon>
        <taxon>Pyriculariaceae</taxon>
        <taxon>Pyricularia</taxon>
    </lineage>
</organism>
<gene>
    <name evidence="1" type="ORF">MGG_16735</name>
</gene>
<reference evidence="1 2" key="1">
    <citation type="journal article" date="2005" name="Nature">
        <title>The genome sequence of the rice blast fungus Magnaporthe grisea.</title>
        <authorList>
            <person name="Dean R.A."/>
            <person name="Talbot N.J."/>
            <person name="Ebbole D.J."/>
            <person name="Farman M.L."/>
            <person name="Mitchell T.K."/>
            <person name="Orbach M.J."/>
            <person name="Thon M."/>
            <person name="Kulkarni R."/>
            <person name="Xu J.R."/>
            <person name="Pan H."/>
            <person name="Read N.D."/>
            <person name="Lee Y.H."/>
            <person name="Carbone I."/>
            <person name="Brown D."/>
            <person name="Oh Y.Y."/>
            <person name="Donofrio N."/>
            <person name="Jeong J.S."/>
            <person name="Soanes D.M."/>
            <person name="Djonovic S."/>
            <person name="Kolomiets E."/>
            <person name="Rehmeyer C."/>
            <person name="Li W."/>
            <person name="Harding M."/>
            <person name="Kim S."/>
            <person name="Lebrun M.H."/>
            <person name="Bohnert H."/>
            <person name="Coughlan S."/>
            <person name="Butler J."/>
            <person name="Calvo S."/>
            <person name="Ma L.J."/>
            <person name="Nicol R."/>
            <person name="Purcell S."/>
            <person name="Nusbaum C."/>
            <person name="Galagan J.E."/>
            <person name="Birren B.W."/>
        </authorList>
    </citation>
    <scope>NUCLEOTIDE SEQUENCE [LARGE SCALE GENOMIC DNA]</scope>
    <source>
        <strain evidence="2">70-15 / ATCC MYA-4617 / FGSC 8958</strain>
    </source>
</reference>
<name>G4N4N2_PYRO7</name>
<dbReference type="GeneID" id="12984229"/>
<dbReference type="KEGG" id="mgr:MGG_16735"/>
<dbReference type="RefSeq" id="XP_003711854.1">
    <property type="nucleotide sequence ID" value="XM_003711806.1"/>
</dbReference>
<protein>
    <submittedName>
        <fullName evidence="1">Uncharacterized protein</fullName>
    </submittedName>
</protein>